<dbReference type="EMBL" id="OZ035823">
    <property type="protein sequence ID" value="CAL1567600.1"/>
    <property type="molecule type" value="Genomic_DNA"/>
</dbReference>
<evidence type="ECO:0000313" key="2">
    <source>
        <dbReference type="EMBL" id="CAL1567600.1"/>
    </source>
</evidence>
<dbReference type="Proteomes" id="UP001497482">
    <property type="component" value="Chromosome 1"/>
</dbReference>
<feature type="region of interest" description="Disordered" evidence="1">
    <location>
        <begin position="1"/>
        <end position="116"/>
    </location>
</feature>
<feature type="compositionally biased region" description="Basic and acidic residues" evidence="1">
    <location>
        <begin position="17"/>
        <end position="100"/>
    </location>
</feature>
<sequence>MDLRGRSDTVWRMAGLQEERGRGEGEEREREGEERERGGEGEGERGKEGDRGGREMEREEGKERERGGKRETEGERDGERGGEGEGERGKEGDRGGERWRERRGRRGREGERGRQRGLGSAPILFVKNPVEMDSALLLTVTCACLSPGLFWSYVQDTDTHGEKCSEDHIVTSTYLCLRTTGETTTCQR</sequence>
<reference evidence="2 3" key="1">
    <citation type="submission" date="2024-04" db="EMBL/GenBank/DDBJ databases">
        <authorList>
            <person name="Waldvogel A.-M."/>
            <person name="Schoenle A."/>
        </authorList>
    </citation>
    <scope>NUCLEOTIDE SEQUENCE [LARGE SCALE GENOMIC DNA]</scope>
</reference>
<evidence type="ECO:0000256" key="1">
    <source>
        <dbReference type="SAM" id="MobiDB-lite"/>
    </source>
</evidence>
<proteinExistence type="predicted"/>
<gene>
    <name evidence="2" type="ORF">KC01_LOCUS391</name>
</gene>
<name>A0AAV2IV91_KNICA</name>
<evidence type="ECO:0000313" key="3">
    <source>
        <dbReference type="Proteomes" id="UP001497482"/>
    </source>
</evidence>
<protein>
    <submittedName>
        <fullName evidence="2">Uncharacterized protein</fullName>
    </submittedName>
</protein>
<dbReference type="AlphaFoldDB" id="A0AAV2IV91"/>
<accession>A0AAV2IV91</accession>
<organism evidence="2 3">
    <name type="scientific">Knipowitschia caucasica</name>
    <name type="common">Caucasian dwarf goby</name>
    <name type="synonym">Pomatoschistus caucasicus</name>
    <dbReference type="NCBI Taxonomy" id="637954"/>
    <lineage>
        <taxon>Eukaryota</taxon>
        <taxon>Metazoa</taxon>
        <taxon>Chordata</taxon>
        <taxon>Craniata</taxon>
        <taxon>Vertebrata</taxon>
        <taxon>Euteleostomi</taxon>
        <taxon>Actinopterygii</taxon>
        <taxon>Neopterygii</taxon>
        <taxon>Teleostei</taxon>
        <taxon>Neoteleostei</taxon>
        <taxon>Acanthomorphata</taxon>
        <taxon>Gobiaria</taxon>
        <taxon>Gobiiformes</taxon>
        <taxon>Gobioidei</taxon>
        <taxon>Gobiidae</taxon>
        <taxon>Gobiinae</taxon>
        <taxon>Knipowitschia</taxon>
    </lineage>
</organism>
<keyword evidence="3" id="KW-1185">Reference proteome</keyword>